<organism evidence="3 4">
    <name type="scientific">Psychrobacter aestuarii</name>
    <dbReference type="NCBI Taxonomy" id="556327"/>
    <lineage>
        <taxon>Bacteria</taxon>
        <taxon>Pseudomonadati</taxon>
        <taxon>Pseudomonadota</taxon>
        <taxon>Gammaproteobacteria</taxon>
        <taxon>Moraxellales</taxon>
        <taxon>Moraxellaceae</taxon>
        <taxon>Psychrobacter</taxon>
    </lineage>
</organism>
<feature type="domain" description="LysM" evidence="2">
    <location>
        <begin position="111"/>
        <end position="155"/>
    </location>
</feature>
<dbReference type="InterPro" id="IPR018392">
    <property type="entry name" value="LysM"/>
</dbReference>
<dbReference type="SUPFAM" id="SSF51261">
    <property type="entry name" value="Duplicated hybrid motif"/>
    <property type="match status" value="2"/>
</dbReference>
<dbReference type="Pfam" id="PF01476">
    <property type="entry name" value="LysM"/>
    <property type="match status" value="3"/>
</dbReference>
<sequence length="851" mass="95263">MSQTKKTRFRIKFIDLYKVPMDGLYHIVTINGRTACSGLSTADGYTVWIDRPAGTHVDVSIKDPRNDKIITVKKDFIVPLRKMTFEIQAPFAKHKIKLNIFEGEVGDYLRKTHKVQKGETLSSIASHYGLNWTQIAQLNNLKDPYKIKVGDILKLPPKNASQQNTNQTSSRSTTTPQSQDTYKVKRGDTLSGISQSSGVSVSELQRINGISDPKKLQYGQSIKLREENSNNSSADNTSGAAREETGFFDGIQDTVVGAVKSIKEGFEDFNNAISGTKEGESADSPRPFENQSSTNQSIYIVKRGDTLSKIAEQHGVSFNDLVKKNNLDPKAYILSGQKLKIPSQSSSGATPTSGTSSTKATPTSKPVKTEVADKRGQSGTPKVDVTKLGDCSCNRDLTLSELEEMINTLRKSENISTNDLFYFSYCTLPEEQKTYSALLNELNKIFKKHDISTCVRRIHFLAQLYHESHRFRTTIEKSNGRKYDPDVRSDAPKYGNTEIGDGPKYKGRGLIQLTWKNNYKLYKNYSNLDIVSNYTMVDTSLAISCDVSAWFWKQGKELSSGKEWRGYPKTHIESNGNNYHTINMNLIADDINNSLDENTKTITFLINGGYSHLDERQTYVKQIAELFKYPSKCISTSVAKPTVQTSGVWYEPVENPLCTLYMQSGGGGMFGKHWGLFGTTRDGHVHQGVDLFAPIGTEVRACVHAEVYEVKWHSGYGNTVTLKVINNDDFYHHRRDYNLKYGDQGEIIQGPLFNKKDNIFLFYAHLDEVLVKKGGPKVNAGTVIAKSGVSGIKKGTCAPHLHFEIFTTKYAVGMGLKYRCNPGFYVHYKTYGDMSEEEISLQKNTAKTRHT</sequence>
<reference evidence="4" key="1">
    <citation type="journal article" date="2019" name="Int. J. Syst. Evol. Microbiol.">
        <title>The Global Catalogue of Microorganisms (GCM) 10K type strain sequencing project: providing services to taxonomists for standard genome sequencing and annotation.</title>
        <authorList>
            <consortium name="The Broad Institute Genomics Platform"/>
            <consortium name="The Broad Institute Genome Sequencing Center for Infectious Disease"/>
            <person name="Wu L."/>
            <person name="Ma J."/>
        </authorList>
    </citation>
    <scope>NUCLEOTIDE SEQUENCE [LARGE SCALE GENOMIC DNA]</scope>
    <source>
        <strain evidence="4">JCM 16343</strain>
    </source>
</reference>
<dbReference type="Pfam" id="PF01551">
    <property type="entry name" value="Peptidase_M23"/>
    <property type="match status" value="2"/>
</dbReference>
<protein>
    <recommendedName>
        <fullName evidence="2">LysM domain-containing protein</fullName>
    </recommendedName>
</protein>
<dbReference type="CDD" id="cd12797">
    <property type="entry name" value="M23_peptidase"/>
    <property type="match status" value="1"/>
</dbReference>
<dbReference type="Proteomes" id="UP001501787">
    <property type="component" value="Unassembled WGS sequence"/>
</dbReference>
<feature type="region of interest" description="Disordered" evidence="1">
    <location>
        <begin position="272"/>
        <end position="297"/>
    </location>
</feature>
<feature type="region of interest" description="Disordered" evidence="1">
    <location>
        <begin position="156"/>
        <end position="205"/>
    </location>
</feature>
<keyword evidence="4" id="KW-1185">Reference proteome</keyword>
<dbReference type="Gene3D" id="1.10.530.10">
    <property type="match status" value="1"/>
</dbReference>
<dbReference type="EMBL" id="BAAAFR010000001">
    <property type="protein sequence ID" value="GAA0308768.1"/>
    <property type="molecule type" value="Genomic_DNA"/>
</dbReference>
<dbReference type="CDD" id="cd00118">
    <property type="entry name" value="LysM"/>
    <property type="match status" value="3"/>
</dbReference>
<feature type="region of interest" description="Disordered" evidence="1">
    <location>
        <begin position="224"/>
        <end position="245"/>
    </location>
</feature>
<dbReference type="SUPFAM" id="SSF53955">
    <property type="entry name" value="Lysozyme-like"/>
    <property type="match status" value="1"/>
</dbReference>
<feature type="region of interest" description="Disordered" evidence="1">
    <location>
        <begin position="341"/>
        <end position="381"/>
    </location>
</feature>
<dbReference type="SUPFAM" id="SSF54106">
    <property type="entry name" value="LysM domain"/>
    <property type="match status" value="3"/>
</dbReference>
<dbReference type="InterPro" id="IPR023346">
    <property type="entry name" value="Lysozyme-like_dom_sf"/>
</dbReference>
<dbReference type="Gene3D" id="2.70.70.10">
    <property type="entry name" value="Glucose Permease (Domain IIA)"/>
    <property type="match status" value="1"/>
</dbReference>
<evidence type="ECO:0000313" key="4">
    <source>
        <dbReference type="Proteomes" id="UP001501787"/>
    </source>
</evidence>
<feature type="domain" description="LysM" evidence="2">
    <location>
        <begin position="297"/>
        <end position="341"/>
    </location>
</feature>
<dbReference type="PANTHER" id="PTHR33734:SF22">
    <property type="entry name" value="MEMBRANE-BOUND LYTIC MUREIN TRANSGLYCOSYLASE D"/>
    <property type="match status" value="1"/>
</dbReference>
<feature type="compositionally biased region" description="Low complexity" evidence="1">
    <location>
        <begin position="345"/>
        <end position="365"/>
    </location>
</feature>
<feature type="compositionally biased region" description="Low complexity" evidence="1">
    <location>
        <begin position="161"/>
        <end position="179"/>
    </location>
</feature>
<dbReference type="InterPro" id="IPR036779">
    <property type="entry name" value="LysM_dom_sf"/>
</dbReference>
<accession>A0ABP3F780</accession>
<feature type="compositionally biased region" description="Basic and acidic residues" evidence="1">
    <location>
        <begin position="367"/>
        <end position="376"/>
    </location>
</feature>
<evidence type="ECO:0000313" key="3">
    <source>
        <dbReference type="EMBL" id="GAA0308768.1"/>
    </source>
</evidence>
<dbReference type="InterPro" id="IPR016047">
    <property type="entry name" value="M23ase_b-sheet_dom"/>
</dbReference>
<dbReference type="InterPro" id="IPR011055">
    <property type="entry name" value="Dup_hybrid_motif"/>
</dbReference>
<dbReference type="Gene3D" id="3.10.350.10">
    <property type="entry name" value="LysM domain"/>
    <property type="match status" value="3"/>
</dbReference>
<dbReference type="RefSeq" id="WP_201504220.1">
    <property type="nucleotide sequence ID" value="NZ_BAAAFR010000001.1"/>
</dbReference>
<dbReference type="PANTHER" id="PTHR33734">
    <property type="entry name" value="LYSM DOMAIN-CONTAINING GPI-ANCHORED PROTEIN 2"/>
    <property type="match status" value="1"/>
</dbReference>
<feature type="compositionally biased region" description="Low complexity" evidence="1">
    <location>
        <begin position="191"/>
        <end position="202"/>
    </location>
</feature>
<dbReference type="PROSITE" id="PS51782">
    <property type="entry name" value="LYSM"/>
    <property type="match status" value="3"/>
</dbReference>
<feature type="compositionally biased region" description="Polar residues" evidence="1">
    <location>
        <begin position="229"/>
        <end position="239"/>
    </location>
</feature>
<gene>
    <name evidence="3" type="ORF">GCM10009129_02380</name>
</gene>
<proteinExistence type="predicted"/>
<comment type="caution">
    <text evidence="3">The sequence shown here is derived from an EMBL/GenBank/DDBJ whole genome shotgun (WGS) entry which is preliminary data.</text>
</comment>
<dbReference type="SMART" id="SM00257">
    <property type="entry name" value="LysM"/>
    <property type="match status" value="3"/>
</dbReference>
<name>A0ABP3F780_9GAMM</name>
<evidence type="ECO:0000259" key="2">
    <source>
        <dbReference type="PROSITE" id="PS51782"/>
    </source>
</evidence>
<evidence type="ECO:0000256" key="1">
    <source>
        <dbReference type="SAM" id="MobiDB-lite"/>
    </source>
</evidence>
<feature type="domain" description="LysM" evidence="2">
    <location>
        <begin position="180"/>
        <end position="224"/>
    </location>
</feature>